<dbReference type="Proteomes" id="UP001516662">
    <property type="component" value="Unassembled WGS sequence"/>
</dbReference>
<dbReference type="Pfam" id="PF13450">
    <property type="entry name" value="NAD_binding_8"/>
    <property type="match status" value="1"/>
</dbReference>
<name>A0ABR9QFR4_9BACI</name>
<dbReference type="PANTHER" id="PTHR46313">
    <property type="match status" value="1"/>
</dbReference>
<dbReference type="EMBL" id="JADCLJ010000008">
    <property type="protein sequence ID" value="MBE4907324.1"/>
    <property type="molecule type" value="Genomic_DNA"/>
</dbReference>
<evidence type="ECO:0000313" key="1">
    <source>
        <dbReference type="EMBL" id="MBE4907324.1"/>
    </source>
</evidence>
<dbReference type="InterPro" id="IPR036188">
    <property type="entry name" value="FAD/NAD-bd_sf"/>
</dbReference>
<reference evidence="1 2" key="1">
    <citation type="submission" date="2020-10" db="EMBL/GenBank/DDBJ databases">
        <title>Bacillus sp. HD4P25, an endophyte from a halophyte.</title>
        <authorList>
            <person name="Sun J.-Q."/>
        </authorList>
    </citation>
    <scope>NUCLEOTIDE SEQUENCE [LARGE SCALE GENOMIC DNA]</scope>
    <source>
        <strain evidence="1 2">YIM 93174</strain>
    </source>
</reference>
<protein>
    <submittedName>
        <fullName evidence="1">FAD-dependent oxidoreductase</fullName>
    </submittedName>
</protein>
<dbReference type="InterPro" id="IPR045892">
    <property type="entry name" value="CrtISO-like"/>
</dbReference>
<dbReference type="RefSeq" id="WP_193534810.1">
    <property type="nucleotide sequence ID" value="NZ_JADCLJ010000008.1"/>
</dbReference>
<sequence>MTKSICIIGAGIGGLTAGAYLAKAGYDVTVLEKATTVGGSAGWYIRKGRMFPTGATIAFGLEENGVLRKIVNELQIELPVNDMLHPMDVILPSGKVSIYKSKESWEKELKLAFPDRSGDVIKFWDELNQLSQDVLGVTESEVSLPIRRLYDLGTLPKFLVKHPDAALRLARFARWTVRDLLKRHNLDSYEPLIHFLDAQLIDAVQTDVSEAALLPSCVALSIYRKGSFTFENGMGQLSKALSDKIVEHGGRVLLKSPVQKVNYDPIQKKWGIESKKCSSLFDIVINNSGISFGPKTSYTDDGEFSWGAFRLDAIVSDEIKKELPKDSSLPFAYQIVPSSSQSTLLNRAHGPVYVTFHNAKGKNGEPINNEVAMTISVHTDLSLWNAYSKEEYKLAKEQLVGEILNEVEHVIPVKEKLKYFEAGSPLTYEKFIGKSGVGGFPLTVKNAIRKPRGVRSKLPQFYIVGEHVFPGPGTLSSCLSGYYAARTIVKEYS</sequence>
<dbReference type="Gene3D" id="3.50.50.60">
    <property type="entry name" value="FAD/NAD(P)-binding domain"/>
    <property type="match status" value="1"/>
</dbReference>
<dbReference type="PANTHER" id="PTHR46313:SF3">
    <property type="entry name" value="PROLYCOPENE ISOMERASE, CHLOROPLASTIC"/>
    <property type="match status" value="1"/>
</dbReference>
<proteinExistence type="predicted"/>
<accession>A0ABR9QFR4</accession>
<dbReference type="SUPFAM" id="SSF51905">
    <property type="entry name" value="FAD/NAD(P)-binding domain"/>
    <property type="match status" value="1"/>
</dbReference>
<organism evidence="1 2">
    <name type="scientific">Litchfieldia luteola</name>
    <dbReference type="NCBI Taxonomy" id="682179"/>
    <lineage>
        <taxon>Bacteria</taxon>
        <taxon>Bacillati</taxon>
        <taxon>Bacillota</taxon>
        <taxon>Bacilli</taxon>
        <taxon>Bacillales</taxon>
        <taxon>Bacillaceae</taxon>
        <taxon>Litchfieldia</taxon>
    </lineage>
</organism>
<keyword evidence="2" id="KW-1185">Reference proteome</keyword>
<comment type="caution">
    <text evidence="1">The sequence shown here is derived from an EMBL/GenBank/DDBJ whole genome shotgun (WGS) entry which is preliminary data.</text>
</comment>
<gene>
    <name evidence="1" type="ORF">IMZ08_04520</name>
</gene>
<evidence type="ECO:0000313" key="2">
    <source>
        <dbReference type="Proteomes" id="UP001516662"/>
    </source>
</evidence>